<dbReference type="EnsemblMetazoa" id="ASIC015389-RA">
    <property type="protein sequence ID" value="ASIC015389-PA"/>
    <property type="gene ID" value="ASIC015389"/>
</dbReference>
<dbReference type="Proteomes" id="UP000030765">
    <property type="component" value="Unassembled WGS sequence"/>
</dbReference>
<evidence type="ECO:0000313" key="3">
    <source>
        <dbReference type="Proteomes" id="UP000030765"/>
    </source>
</evidence>
<dbReference type="EMBL" id="KE525331">
    <property type="protein sequence ID" value="KFB47443.1"/>
    <property type="molecule type" value="Genomic_DNA"/>
</dbReference>
<dbReference type="VEuPathDB" id="VectorBase:ASIC015389"/>
<reference evidence="2" key="2">
    <citation type="submission" date="2020-05" db="UniProtKB">
        <authorList>
            <consortium name="EnsemblMetazoa"/>
        </authorList>
    </citation>
    <scope>IDENTIFICATION</scope>
</reference>
<proteinExistence type="predicted"/>
<evidence type="ECO:0000313" key="1">
    <source>
        <dbReference type="EMBL" id="KFB47443.1"/>
    </source>
</evidence>
<organism evidence="1">
    <name type="scientific">Anopheles sinensis</name>
    <name type="common">Mosquito</name>
    <dbReference type="NCBI Taxonomy" id="74873"/>
    <lineage>
        <taxon>Eukaryota</taxon>
        <taxon>Metazoa</taxon>
        <taxon>Ecdysozoa</taxon>
        <taxon>Arthropoda</taxon>
        <taxon>Hexapoda</taxon>
        <taxon>Insecta</taxon>
        <taxon>Pterygota</taxon>
        <taxon>Neoptera</taxon>
        <taxon>Endopterygota</taxon>
        <taxon>Diptera</taxon>
        <taxon>Nematocera</taxon>
        <taxon>Culicoidea</taxon>
        <taxon>Culicidae</taxon>
        <taxon>Anophelinae</taxon>
        <taxon>Anopheles</taxon>
    </lineage>
</organism>
<gene>
    <name evidence="1" type="ORF">ZHAS_00015389</name>
</gene>
<reference evidence="1 3" key="1">
    <citation type="journal article" date="2014" name="BMC Genomics">
        <title>Genome sequence of Anopheles sinensis provides insight into genetics basis of mosquito competence for malaria parasites.</title>
        <authorList>
            <person name="Zhou D."/>
            <person name="Zhang D."/>
            <person name="Ding G."/>
            <person name="Shi L."/>
            <person name="Hou Q."/>
            <person name="Ye Y."/>
            <person name="Xu Y."/>
            <person name="Zhou H."/>
            <person name="Xiong C."/>
            <person name="Li S."/>
            <person name="Yu J."/>
            <person name="Hong S."/>
            <person name="Yu X."/>
            <person name="Zou P."/>
            <person name="Chen C."/>
            <person name="Chang X."/>
            <person name="Wang W."/>
            <person name="Lv Y."/>
            <person name="Sun Y."/>
            <person name="Ma L."/>
            <person name="Shen B."/>
            <person name="Zhu C."/>
        </authorList>
    </citation>
    <scope>NUCLEOTIDE SEQUENCE [LARGE SCALE GENOMIC DNA]</scope>
</reference>
<keyword evidence="3" id="KW-1185">Reference proteome</keyword>
<sequence>MMCNNSFQLDCIPCVIVPVRCPAAGLSPAVGQGIVAMASARLYFSTNHQASASAKKLHTGYQAPPSGRKRERMLLVPGADGNLSFLRA</sequence>
<evidence type="ECO:0000313" key="2">
    <source>
        <dbReference type="EnsemblMetazoa" id="ASIC015389-PA"/>
    </source>
</evidence>
<dbReference type="EMBL" id="ATLV01022313">
    <property type="status" value="NOT_ANNOTATED_CDS"/>
    <property type="molecule type" value="Genomic_DNA"/>
</dbReference>
<name>A0A084WB49_ANOSI</name>
<accession>A0A084WB49</accession>
<dbReference type="AlphaFoldDB" id="A0A084WB49"/>
<protein>
    <submittedName>
        <fullName evidence="1 2">Uncharacterized protein</fullName>
    </submittedName>
</protein>